<accession>Q6ESM5</accession>
<organism evidence="2 3">
    <name type="scientific">Oryza sativa subsp. japonica</name>
    <name type="common">Rice</name>
    <dbReference type="NCBI Taxonomy" id="39947"/>
    <lineage>
        <taxon>Eukaryota</taxon>
        <taxon>Viridiplantae</taxon>
        <taxon>Streptophyta</taxon>
        <taxon>Embryophyta</taxon>
        <taxon>Tracheophyta</taxon>
        <taxon>Spermatophyta</taxon>
        <taxon>Magnoliopsida</taxon>
        <taxon>Liliopsida</taxon>
        <taxon>Poales</taxon>
        <taxon>Poaceae</taxon>
        <taxon>BOP clade</taxon>
        <taxon>Oryzoideae</taxon>
        <taxon>Oryzeae</taxon>
        <taxon>Oryzinae</taxon>
        <taxon>Oryza</taxon>
        <taxon>Oryza sativa</taxon>
    </lineage>
</organism>
<dbReference type="AlphaFoldDB" id="Q6ESM5"/>
<protein>
    <submittedName>
        <fullName evidence="2">Uncharacterized protein</fullName>
    </submittedName>
</protein>
<evidence type="ECO:0000313" key="2">
    <source>
        <dbReference type="EMBL" id="BAD28345.1"/>
    </source>
</evidence>
<evidence type="ECO:0000256" key="1">
    <source>
        <dbReference type="SAM" id="MobiDB-lite"/>
    </source>
</evidence>
<feature type="region of interest" description="Disordered" evidence="1">
    <location>
        <begin position="43"/>
        <end position="62"/>
    </location>
</feature>
<proteinExistence type="predicted"/>
<gene>
    <name evidence="2" type="primary">OJ1104_G11.26</name>
</gene>
<evidence type="ECO:0000313" key="3">
    <source>
        <dbReference type="Proteomes" id="UP000000763"/>
    </source>
</evidence>
<dbReference type="EMBL" id="AP005091">
    <property type="protein sequence ID" value="BAD28345.1"/>
    <property type="molecule type" value="Genomic_DNA"/>
</dbReference>
<reference evidence="3" key="1">
    <citation type="journal article" date="2005" name="Nature">
        <title>The map-based sequence of the rice genome.</title>
        <authorList>
            <consortium name="International rice genome sequencing project (IRGSP)"/>
            <person name="Matsumoto T."/>
            <person name="Wu J."/>
            <person name="Kanamori H."/>
            <person name="Katayose Y."/>
            <person name="Fujisawa M."/>
            <person name="Namiki N."/>
            <person name="Mizuno H."/>
            <person name="Yamamoto K."/>
            <person name="Antonio B.A."/>
            <person name="Baba T."/>
            <person name="Sakata K."/>
            <person name="Nagamura Y."/>
            <person name="Aoki H."/>
            <person name="Arikawa K."/>
            <person name="Arita K."/>
            <person name="Bito T."/>
            <person name="Chiden Y."/>
            <person name="Fujitsuka N."/>
            <person name="Fukunaka R."/>
            <person name="Hamada M."/>
            <person name="Harada C."/>
            <person name="Hayashi A."/>
            <person name="Hijishita S."/>
            <person name="Honda M."/>
            <person name="Hosokawa S."/>
            <person name="Ichikawa Y."/>
            <person name="Idonuma A."/>
            <person name="Iijima M."/>
            <person name="Ikeda M."/>
            <person name="Ikeno M."/>
            <person name="Ito K."/>
            <person name="Ito S."/>
            <person name="Ito T."/>
            <person name="Ito Y."/>
            <person name="Ito Y."/>
            <person name="Iwabuchi A."/>
            <person name="Kamiya K."/>
            <person name="Karasawa W."/>
            <person name="Kurita K."/>
            <person name="Katagiri S."/>
            <person name="Kikuta A."/>
            <person name="Kobayashi H."/>
            <person name="Kobayashi N."/>
            <person name="Machita K."/>
            <person name="Maehara T."/>
            <person name="Masukawa M."/>
            <person name="Mizubayashi T."/>
            <person name="Mukai Y."/>
            <person name="Nagasaki H."/>
            <person name="Nagata Y."/>
            <person name="Naito S."/>
            <person name="Nakashima M."/>
            <person name="Nakama Y."/>
            <person name="Nakamichi Y."/>
            <person name="Nakamura M."/>
            <person name="Meguro A."/>
            <person name="Negishi M."/>
            <person name="Ohta I."/>
            <person name="Ohta T."/>
            <person name="Okamoto M."/>
            <person name="Ono N."/>
            <person name="Saji S."/>
            <person name="Sakaguchi M."/>
            <person name="Sakai K."/>
            <person name="Shibata M."/>
            <person name="Shimokawa T."/>
            <person name="Song J."/>
            <person name="Takazaki Y."/>
            <person name="Terasawa K."/>
            <person name="Tsugane M."/>
            <person name="Tsuji K."/>
            <person name="Ueda S."/>
            <person name="Waki K."/>
            <person name="Yamagata H."/>
            <person name="Yamamoto M."/>
            <person name="Yamamoto S."/>
            <person name="Yamane H."/>
            <person name="Yoshiki S."/>
            <person name="Yoshihara R."/>
            <person name="Yukawa K."/>
            <person name="Zhong H."/>
            <person name="Yano M."/>
            <person name="Yuan Q."/>
            <person name="Ouyang S."/>
            <person name="Liu J."/>
            <person name="Jones K.M."/>
            <person name="Gansberger K."/>
            <person name="Moffat K."/>
            <person name="Hill J."/>
            <person name="Bera J."/>
            <person name="Fadrosh D."/>
            <person name="Jin S."/>
            <person name="Johri S."/>
            <person name="Kim M."/>
            <person name="Overton L."/>
            <person name="Reardon M."/>
            <person name="Tsitrin T."/>
            <person name="Vuong H."/>
            <person name="Weaver B."/>
            <person name="Ciecko A."/>
            <person name="Tallon L."/>
            <person name="Jackson J."/>
            <person name="Pai G."/>
            <person name="Aken S.V."/>
            <person name="Utterback T."/>
            <person name="Reidmuller S."/>
            <person name="Feldblyum T."/>
            <person name="Hsiao J."/>
            <person name="Zismann V."/>
            <person name="Iobst S."/>
            <person name="de Vazeille A.R."/>
            <person name="Buell C.R."/>
            <person name="Ying K."/>
            <person name="Li Y."/>
            <person name="Lu T."/>
            <person name="Huang Y."/>
            <person name="Zhao Q."/>
            <person name="Feng Q."/>
            <person name="Zhang L."/>
            <person name="Zhu J."/>
            <person name="Weng Q."/>
            <person name="Mu J."/>
            <person name="Lu Y."/>
            <person name="Fan D."/>
            <person name="Liu Y."/>
            <person name="Guan J."/>
            <person name="Zhang Y."/>
            <person name="Yu S."/>
            <person name="Liu X."/>
            <person name="Zhang Y."/>
            <person name="Hong G."/>
            <person name="Han B."/>
            <person name="Choisne N."/>
            <person name="Demange N."/>
            <person name="Orjeda G."/>
            <person name="Samain S."/>
            <person name="Cattolico L."/>
            <person name="Pelletier E."/>
            <person name="Couloux A."/>
            <person name="Segurens B."/>
            <person name="Wincker P."/>
            <person name="D'Hont A."/>
            <person name="Scarpelli C."/>
            <person name="Weissenbach J."/>
            <person name="Salanoubat M."/>
            <person name="Quetier F."/>
            <person name="Yu Y."/>
            <person name="Kim H.R."/>
            <person name="Rambo T."/>
            <person name="Currie J."/>
            <person name="Collura K."/>
            <person name="Luo M."/>
            <person name="Yang T."/>
            <person name="Ammiraju J.S.S."/>
            <person name="Engler F."/>
            <person name="Soderlund C."/>
            <person name="Wing R.A."/>
            <person name="Palmer L.E."/>
            <person name="de la Bastide M."/>
            <person name="Spiegel L."/>
            <person name="Nascimento L."/>
            <person name="Zutavern T."/>
            <person name="O'Shaughnessy A."/>
            <person name="Dike S."/>
            <person name="Dedhia N."/>
            <person name="Preston R."/>
            <person name="Balija V."/>
            <person name="McCombie W.R."/>
            <person name="Chow T."/>
            <person name="Chen H."/>
            <person name="Chung M."/>
            <person name="Chen C."/>
            <person name="Shaw J."/>
            <person name="Wu H."/>
            <person name="Hsiao K."/>
            <person name="Chao Y."/>
            <person name="Chu M."/>
            <person name="Cheng C."/>
            <person name="Hour A."/>
            <person name="Lee P."/>
            <person name="Lin S."/>
            <person name="Lin Y."/>
            <person name="Liou J."/>
            <person name="Liu S."/>
            <person name="Hsing Y."/>
            <person name="Raghuvanshi S."/>
            <person name="Mohanty A."/>
            <person name="Bharti A.K."/>
            <person name="Gaur A."/>
            <person name="Gupta V."/>
            <person name="Kumar D."/>
            <person name="Ravi V."/>
            <person name="Vij S."/>
            <person name="Kapur A."/>
            <person name="Khurana P."/>
            <person name="Khurana P."/>
            <person name="Khurana J.P."/>
            <person name="Tyagi A.K."/>
            <person name="Gaikwad K."/>
            <person name="Singh A."/>
            <person name="Dalal V."/>
            <person name="Srivastava S."/>
            <person name="Dixit A."/>
            <person name="Pal A.K."/>
            <person name="Ghazi I.A."/>
            <person name="Yadav M."/>
            <person name="Pandit A."/>
            <person name="Bhargava A."/>
            <person name="Sureshbabu K."/>
            <person name="Batra K."/>
            <person name="Sharma T.R."/>
            <person name="Mohapatra T."/>
            <person name="Singh N.K."/>
            <person name="Messing J."/>
            <person name="Nelson A.B."/>
            <person name="Fuks G."/>
            <person name="Kavchok S."/>
            <person name="Keizer G."/>
            <person name="Linton E."/>
            <person name="Llaca V."/>
            <person name="Song R."/>
            <person name="Tanyolac B."/>
            <person name="Young S."/>
            <person name="Ho-Il K."/>
            <person name="Hahn J.H."/>
            <person name="Sangsakoo G."/>
            <person name="Vanavichit A."/>
            <person name="de Mattos Luiz.A.T."/>
            <person name="Zimmer P.D."/>
            <person name="Malone G."/>
            <person name="Dellagostin O."/>
            <person name="de Oliveira A.C."/>
            <person name="Bevan M."/>
            <person name="Bancroft I."/>
            <person name="Minx P."/>
            <person name="Cordum H."/>
            <person name="Wilson R."/>
            <person name="Cheng Z."/>
            <person name="Jin W."/>
            <person name="Jiang J."/>
            <person name="Leong S.A."/>
            <person name="Iwama H."/>
            <person name="Gojobori T."/>
            <person name="Itoh T."/>
            <person name="Niimura Y."/>
            <person name="Fujii Y."/>
            <person name="Habara T."/>
            <person name="Sakai H."/>
            <person name="Sato Y."/>
            <person name="Wilson G."/>
            <person name="Kumar K."/>
            <person name="McCouch S."/>
            <person name="Juretic N."/>
            <person name="Hoen D."/>
            <person name="Wright S."/>
            <person name="Bruskiewich R."/>
            <person name="Bureau T."/>
            <person name="Miyao A."/>
            <person name="Hirochika H."/>
            <person name="Nishikawa T."/>
            <person name="Kadowaki K."/>
            <person name="Sugiura M."/>
            <person name="Burr B."/>
            <person name="Sasaki T."/>
        </authorList>
    </citation>
    <scope>NUCLEOTIDE SEQUENCE [LARGE SCALE GENOMIC DNA]</scope>
    <source>
        <strain evidence="3">cv. Nipponbare</strain>
    </source>
</reference>
<dbReference type="Proteomes" id="UP000000763">
    <property type="component" value="Chromosome 9"/>
</dbReference>
<reference evidence="3" key="2">
    <citation type="journal article" date="2008" name="Nucleic Acids Res.">
        <title>The rice annotation project database (RAP-DB): 2008 update.</title>
        <authorList>
            <consortium name="The rice annotation project (RAP)"/>
        </authorList>
    </citation>
    <scope>GENOME REANNOTATION</scope>
    <source>
        <strain evidence="3">cv. Nipponbare</strain>
    </source>
</reference>
<sequence>MFLEEMVTMAKSSLVTSLRRHCSEGPPGNLGGTKTNLGGLGLLGQEAYTGEGGRGGAGRDKR</sequence>
<name>Q6ESM5_ORYSJ</name>